<feature type="transmembrane region" description="Helical" evidence="1">
    <location>
        <begin position="81"/>
        <end position="98"/>
    </location>
</feature>
<gene>
    <name evidence="2" type="ORF">BKK47_09685</name>
</gene>
<name>A0A1V3IDN3_9PAST</name>
<dbReference type="PROSITE" id="PS51257">
    <property type="entry name" value="PROKAR_LIPOPROTEIN"/>
    <property type="match status" value="1"/>
</dbReference>
<sequence length="100" mass="11297">MSRPSKKRKILTALLAGVLGFLALLACSVVFVTYLPGINLNDWFRTTANYWLLFRLFVYMGGGILLYFLQRSSSPLPRKAIVLIVLAFALNEGLNLLYRL</sequence>
<reference evidence="2 3" key="1">
    <citation type="submission" date="2016-10" db="EMBL/GenBank/DDBJ databases">
        <title>Rodentibacter gen. nov. and new species.</title>
        <authorList>
            <person name="Christensen H."/>
        </authorList>
    </citation>
    <scope>NUCLEOTIDE SEQUENCE [LARGE SCALE GENOMIC DNA]</scope>
    <source>
        <strain evidence="2 3">Ppn418</strain>
    </source>
</reference>
<dbReference type="RefSeq" id="WP_077494670.1">
    <property type="nucleotide sequence ID" value="NZ_MLHG01000070.1"/>
</dbReference>
<organism evidence="2 3">
    <name type="scientific">Rodentibacter mrazii</name>
    <dbReference type="NCBI Taxonomy" id="1908257"/>
    <lineage>
        <taxon>Bacteria</taxon>
        <taxon>Pseudomonadati</taxon>
        <taxon>Pseudomonadota</taxon>
        <taxon>Gammaproteobacteria</taxon>
        <taxon>Pasteurellales</taxon>
        <taxon>Pasteurellaceae</taxon>
        <taxon>Rodentibacter</taxon>
    </lineage>
</organism>
<dbReference type="STRING" id="1908257.BKK47_09685"/>
<comment type="caution">
    <text evidence="2">The sequence shown here is derived from an EMBL/GenBank/DDBJ whole genome shotgun (WGS) entry which is preliminary data.</text>
</comment>
<protein>
    <submittedName>
        <fullName evidence="2">Uncharacterized protein</fullName>
    </submittedName>
</protein>
<dbReference type="AlphaFoldDB" id="A0A1V3IDN3"/>
<proteinExistence type="predicted"/>
<keyword evidence="1" id="KW-0472">Membrane</keyword>
<evidence type="ECO:0000313" key="2">
    <source>
        <dbReference type="EMBL" id="OOF38261.1"/>
    </source>
</evidence>
<dbReference type="Proteomes" id="UP000189426">
    <property type="component" value="Unassembled WGS sequence"/>
</dbReference>
<keyword evidence="1" id="KW-1133">Transmembrane helix</keyword>
<evidence type="ECO:0000313" key="3">
    <source>
        <dbReference type="Proteomes" id="UP000189426"/>
    </source>
</evidence>
<keyword evidence="1" id="KW-0812">Transmembrane</keyword>
<feature type="transmembrane region" description="Helical" evidence="1">
    <location>
        <begin position="50"/>
        <end position="69"/>
    </location>
</feature>
<accession>A0A1V3IDN3</accession>
<evidence type="ECO:0000256" key="1">
    <source>
        <dbReference type="SAM" id="Phobius"/>
    </source>
</evidence>
<dbReference type="EMBL" id="MLHG01000070">
    <property type="protein sequence ID" value="OOF38261.1"/>
    <property type="molecule type" value="Genomic_DNA"/>
</dbReference>
<keyword evidence="3" id="KW-1185">Reference proteome</keyword>